<dbReference type="PATRIC" id="fig|1423.173.peg.658"/>
<keyword evidence="8 11" id="KW-0472">Membrane</keyword>
<feature type="transmembrane region" description="Helical" evidence="11">
    <location>
        <begin position="137"/>
        <end position="157"/>
    </location>
</feature>
<dbReference type="CDD" id="cd13143">
    <property type="entry name" value="MATE_MepA_like"/>
    <property type="match status" value="1"/>
</dbReference>
<reference evidence="12 13" key="1">
    <citation type="submission" date="2014-12" db="EMBL/GenBank/DDBJ databases">
        <title>Comparative genome analysis of Bacillus coagulans HM-08, Clostridium butyricum HM-68, Bacillus subtilis HM-66 and Bacillus licheniformis BL-09.</title>
        <authorList>
            <person name="Zhang H."/>
        </authorList>
    </citation>
    <scope>NUCLEOTIDE SEQUENCE [LARGE SCALE GENOMIC DNA]</scope>
    <source>
        <strain evidence="12 13">HM-66</strain>
    </source>
</reference>
<feature type="transmembrane region" description="Helical" evidence="11">
    <location>
        <begin position="272"/>
        <end position="295"/>
    </location>
</feature>
<comment type="caution">
    <text evidence="12">The sequence shown here is derived from an EMBL/GenBank/DDBJ whole genome shotgun (WGS) entry which is preliminary data.</text>
</comment>
<evidence type="ECO:0000256" key="1">
    <source>
        <dbReference type="ARBA" id="ARBA00004651"/>
    </source>
</evidence>
<comment type="subcellular location">
    <subcellularLocation>
        <location evidence="1">Cell membrane</location>
        <topology evidence="1">Multi-pass membrane protein</topology>
    </subcellularLocation>
</comment>
<feature type="transmembrane region" description="Helical" evidence="11">
    <location>
        <begin position="358"/>
        <end position="383"/>
    </location>
</feature>
<dbReference type="EMBL" id="JXBC01000002">
    <property type="protein sequence ID" value="KIU11775.1"/>
    <property type="molecule type" value="Genomic_DNA"/>
</dbReference>
<dbReference type="InterPro" id="IPR051327">
    <property type="entry name" value="MATE_MepA_subfamily"/>
</dbReference>
<evidence type="ECO:0000313" key="12">
    <source>
        <dbReference type="EMBL" id="KIU11775.1"/>
    </source>
</evidence>
<dbReference type="Pfam" id="PF01554">
    <property type="entry name" value="MatE"/>
    <property type="match status" value="2"/>
</dbReference>
<dbReference type="Proteomes" id="UP000032247">
    <property type="component" value="Unassembled WGS sequence"/>
</dbReference>
<evidence type="ECO:0000256" key="4">
    <source>
        <dbReference type="ARBA" id="ARBA00022448"/>
    </source>
</evidence>
<feature type="region of interest" description="Disordered" evidence="10">
    <location>
        <begin position="448"/>
        <end position="467"/>
    </location>
</feature>
<feature type="transmembrane region" description="Helical" evidence="11">
    <location>
        <begin position="316"/>
        <end position="338"/>
    </location>
</feature>
<name>A0A0D1KSA3_BACIU</name>
<evidence type="ECO:0000256" key="9">
    <source>
        <dbReference type="ARBA" id="ARBA00023251"/>
    </source>
</evidence>
<feature type="transmembrane region" description="Helical" evidence="11">
    <location>
        <begin position="48"/>
        <end position="73"/>
    </location>
</feature>
<keyword evidence="5" id="KW-1003">Cell membrane</keyword>
<evidence type="ECO:0000256" key="2">
    <source>
        <dbReference type="ARBA" id="ARBA00008417"/>
    </source>
</evidence>
<protein>
    <recommendedName>
        <fullName evidence="3">Multidrug export protein MepA</fullName>
    </recommendedName>
</protein>
<accession>A0A0D1KSA3</accession>
<dbReference type="GO" id="GO:0046677">
    <property type="term" value="P:response to antibiotic"/>
    <property type="evidence" value="ECO:0007669"/>
    <property type="project" value="UniProtKB-KW"/>
</dbReference>
<dbReference type="PANTHER" id="PTHR43823:SF3">
    <property type="entry name" value="MULTIDRUG EXPORT PROTEIN MEPA"/>
    <property type="match status" value="1"/>
</dbReference>
<organism evidence="12 13">
    <name type="scientific">Bacillus subtilis</name>
    <dbReference type="NCBI Taxonomy" id="1423"/>
    <lineage>
        <taxon>Bacteria</taxon>
        <taxon>Bacillati</taxon>
        <taxon>Bacillota</taxon>
        <taxon>Bacilli</taxon>
        <taxon>Bacillales</taxon>
        <taxon>Bacillaceae</taxon>
        <taxon>Bacillus</taxon>
    </lineage>
</organism>
<dbReference type="AlphaFoldDB" id="A0A0D1KSA3"/>
<sequence>MNNTDALREENTLKLLFTYSLPMIIGLFVGASYNIIDRAFIGHGVGDIGIAGIAISFPVMMMGIMAFANLIGTGATALTSIRLGENNNNEAERVMGNALTLLILVSVGFIVLFWIFLDPILAAFGANEEILPHAVDYTRIILLASIFMIVGSGMNNFIRADGNPKKSMFTLLIGSILNVILAPIFIFGFDWGMKGAGLATGISQLISFIWVMSHFFTGKSVLKIGLKNMRLSGHLVGRIFALGGGSFITQMATSVMMIVMNNVMLNHGGSTAIAGMNVVNAVQTFIMLPIWGISLGIQPIIGYNFGAGNYKRVKSILVSAMVLSTVIAVVASLFIYFIPGSLVAIFNQNEELIQFGSHAMVIFLFFTPLLGLQIVGAGFFQALGKAKQSIFLSLIRQVLILIPLMLILPPFLGLKGVLISGPISDFCSAAISVTFVVFSLKQMQKEMIQEQDPGSRTKSADFHESNT</sequence>
<evidence type="ECO:0000256" key="11">
    <source>
        <dbReference type="SAM" id="Phobius"/>
    </source>
</evidence>
<dbReference type="InterPro" id="IPR002528">
    <property type="entry name" value="MATE_fam"/>
</dbReference>
<dbReference type="STRING" id="483913.AN935_04565"/>
<feature type="transmembrane region" description="Helical" evidence="11">
    <location>
        <begin position="94"/>
        <end position="117"/>
    </location>
</feature>
<evidence type="ECO:0000256" key="6">
    <source>
        <dbReference type="ARBA" id="ARBA00022692"/>
    </source>
</evidence>
<evidence type="ECO:0000256" key="5">
    <source>
        <dbReference type="ARBA" id="ARBA00022475"/>
    </source>
</evidence>
<dbReference type="InterPro" id="IPR048279">
    <property type="entry name" value="MdtK-like"/>
</dbReference>
<dbReference type="GO" id="GO:0015297">
    <property type="term" value="F:antiporter activity"/>
    <property type="evidence" value="ECO:0007669"/>
    <property type="project" value="InterPro"/>
</dbReference>
<feature type="transmembrane region" description="Helical" evidence="11">
    <location>
        <begin position="195"/>
        <end position="218"/>
    </location>
</feature>
<feature type="transmembrane region" description="Helical" evidence="11">
    <location>
        <begin position="390"/>
        <end position="412"/>
    </location>
</feature>
<keyword evidence="6 11" id="KW-0812">Transmembrane</keyword>
<keyword evidence="7 11" id="KW-1133">Transmembrane helix</keyword>
<feature type="transmembrane region" description="Helical" evidence="11">
    <location>
        <begin position="418"/>
        <end position="440"/>
    </location>
</feature>
<evidence type="ECO:0000256" key="8">
    <source>
        <dbReference type="ARBA" id="ARBA00023136"/>
    </source>
</evidence>
<feature type="transmembrane region" description="Helical" evidence="11">
    <location>
        <begin position="239"/>
        <end position="260"/>
    </location>
</feature>
<dbReference type="NCBIfam" id="TIGR00797">
    <property type="entry name" value="matE"/>
    <property type="match status" value="1"/>
</dbReference>
<keyword evidence="4" id="KW-0813">Transport</keyword>
<dbReference type="PIRSF" id="PIRSF006603">
    <property type="entry name" value="DinF"/>
    <property type="match status" value="1"/>
</dbReference>
<evidence type="ECO:0000256" key="3">
    <source>
        <dbReference type="ARBA" id="ARBA00022106"/>
    </source>
</evidence>
<feature type="transmembrane region" description="Helical" evidence="11">
    <location>
        <begin position="12"/>
        <end position="36"/>
    </location>
</feature>
<dbReference type="GO" id="GO:0005886">
    <property type="term" value="C:plasma membrane"/>
    <property type="evidence" value="ECO:0007669"/>
    <property type="project" value="UniProtKB-SubCell"/>
</dbReference>
<comment type="similarity">
    <text evidence="2">Belongs to the multi antimicrobial extrusion (MATE) (TC 2.A.66.1) family. MepA subfamily.</text>
</comment>
<keyword evidence="9" id="KW-0046">Antibiotic resistance</keyword>
<evidence type="ECO:0000313" key="13">
    <source>
        <dbReference type="Proteomes" id="UP000032247"/>
    </source>
</evidence>
<gene>
    <name evidence="12" type="ORF">SC09_Contig19orf00004</name>
</gene>
<feature type="transmembrane region" description="Helical" evidence="11">
    <location>
        <begin position="169"/>
        <end position="189"/>
    </location>
</feature>
<dbReference type="GO" id="GO:0042910">
    <property type="term" value="F:xenobiotic transmembrane transporter activity"/>
    <property type="evidence" value="ECO:0007669"/>
    <property type="project" value="InterPro"/>
</dbReference>
<evidence type="ECO:0000256" key="7">
    <source>
        <dbReference type="ARBA" id="ARBA00022989"/>
    </source>
</evidence>
<dbReference type="PANTHER" id="PTHR43823">
    <property type="entry name" value="SPORULATION PROTEIN YKVU"/>
    <property type="match status" value="1"/>
</dbReference>
<dbReference type="InterPro" id="IPR045070">
    <property type="entry name" value="MATE_MepA-like"/>
</dbReference>
<proteinExistence type="inferred from homology"/>
<evidence type="ECO:0000256" key="10">
    <source>
        <dbReference type="SAM" id="MobiDB-lite"/>
    </source>
</evidence>